<feature type="non-terminal residue" evidence="3">
    <location>
        <position position="1"/>
    </location>
</feature>
<dbReference type="GO" id="GO:0005634">
    <property type="term" value="C:nucleus"/>
    <property type="evidence" value="ECO:0007669"/>
    <property type="project" value="TreeGrafter"/>
</dbReference>
<sequence length="173" mass="20365">SDVSMISAFNIKEFGVKKFKNHAIMKIIINILQRYDIILCQEVHLSEEMINQLVDSLSKFSVPYSYEATQPIGKNKYKERYLYLYSSYLNKKKKAELDKILNNNNLMWGIDHLSDTTVVLKCNAYDRFIFEVKNKERWIGKTGIFEFDKGWGNKKASMLVSDHYPIEFELKLD</sequence>
<comment type="caution">
    <text evidence="3">The sequence shown here is derived from an EMBL/GenBank/DDBJ whole genome shotgun (WGS) entry which is preliminary data.</text>
</comment>
<keyword evidence="1" id="KW-0540">Nuclease</keyword>
<dbReference type="PANTHER" id="PTHR11371:SF29">
    <property type="entry name" value="DEOXYRIBONUCLEASE-1-LIKE 2"/>
    <property type="match status" value="1"/>
</dbReference>
<proteinExistence type="predicted"/>
<dbReference type="EMBL" id="CAJVPZ010026915">
    <property type="protein sequence ID" value="CAG8727049.1"/>
    <property type="molecule type" value="Genomic_DNA"/>
</dbReference>
<dbReference type="OrthoDB" id="10061407at2759"/>
<organism evidence="3 4">
    <name type="scientific">Racocetra fulgida</name>
    <dbReference type="NCBI Taxonomy" id="60492"/>
    <lineage>
        <taxon>Eukaryota</taxon>
        <taxon>Fungi</taxon>
        <taxon>Fungi incertae sedis</taxon>
        <taxon>Mucoromycota</taxon>
        <taxon>Glomeromycotina</taxon>
        <taxon>Glomeromycetes</taxon>
        <taxon>Diversisporales</taxon>
        <taxon>Gigasporaceae</taxon>
        <taxon>Racocetra</taxon>
    </lineage>
</organism>
<accession>A0A9N9NED8</accession>
<dbReference type="InterPro" id="IPR036691">
    <property type="entry name" value="Endo/exonu/phosph_ase_sf"/>
</dbReference>
<dbReference type="Gene3D" id="3.60.10.10">
    <property type="entry name" value="Endonuclease/exonuclease/phosphatase"/>
    <property type="match status" value="2"/>
</dbReference>
<dbReference type="Proteomes" id="UP000789396">
    <property type="component" value="Unassembled WGS sequence"/>
</dbReference>
<keyword evidence="4" id="KW-1185">Reference proteome</keyword>
<evidence type="ECO:0000313" key="3">
    <source>
        <dbReference type="EMBL" id="CAG8727049.1"/>
    </source>
</evidence>
<evidence type="ECO:0000313" key="4">
    <source>
        <dbReference type="Proteomes" id="UP000789396"/>
    </source>
</evidence>
<gene>
    <name evidence="3" type="ORF">RFULGI_LOCUS11852</name>
</gene>
<dbReference type="InterPro" id="IPR016202">
    <property type="entry name" value="DNase_I"/>
</dbReference>
<name>A0A9N9NED8_9GLOM</name>
<dbReference type="SUPFAM" id="SSF56219">
    <property type="entry name" value="DNase I-like"/>
    <property type="match status" value="1"/>
</dbReference>
<dbReference type="GO" id="GO:0003677">
    <property type="term" value="F:DNA binding"/>
    <property type="evidence" value="ECO:0007669"/>
    <property type="project" value="TreeGrafter"/>
</dbReference>
<evidence type="ECO:0000256" key="2">
    <source>
        <dbReference type="ARBA" id="ARBA00022801"/>
    </source>
</evidence>
<evidence type="ECO:0000256" key="1">
    <source>
        <dbReference type="ARBA" id="ARBA00022722"/>
    </source>
</evidence>
<feature type="non-terminal residue" evidence="3">
    <location>
        <position position="173"/>
    </location>
</feature>
<dbReference type="GO" id="GO:0006308">
    <property type="term" value="P:DNA catabolic process"/>
    <property type="evidence" value="ECO:0007669"/>
    <property type="project" value="InterPro"/>
</dbReference>
<dbReference type="PANTHER" id="PTHR11371">
    <property type="entry name" value="DEOXYRIBONUCLEASE"/>
    <property type="match status" value="1"/>
</dbReference>
<reference evidence="3" key="1">
    <citation type="submission" date="2021-06" db="EMBL/GenBank/DDBJ databases">
        <authorList>
            <person name="Kallberg Y."/>
            <person name="Tangrot J."/>
            <person name="Rosling A."/>
        </authorList>
    </citation>
    <scope>NUCLEOTIDE SEQUENCE</scope>
    <source>
        <strain evidence="3">IN212</strain>
    </source>
</reference>
<dbReference type="AlphaFoldDB" id="A0A9N9NED8"/>
<keyword evidence="2" id="KW-0378">Hydrolase</keyword>
<dbReference type="SMART" id="SM00476">
    <property type="entry name" value="DNaseIc"/>
    <property type="match status" value="1"/>
</dbReference>
<protein>
    <submittedName>
        <fullName evidence="3">19928_t:CDS:1</fullName>
    </submittedName>
</protein>
<dbReference type="GO" id="GO:0004530">
    <property type="term" value="F:deoxyribonuclease I activity"/>
    <property type="evidence" value="ECO:0007669"/>
    <property type="project" value="TreeGrafter"/>
</dbReference>